<evidence type="ECO:0000313" key="3">
    <source>
        <dbReference type="EMBL" id="HIU36044.1"/>
    </source>
</evidence>
<reference evidence="3" key="1">
    <citation type="submission" date="2020-10" db="EMBL/GenBank/DDBJ databases">
        <authorList>
            <person name="Gilroy R."/>
        </authorList>
    </citation>
    <scope>NUCLEOTIDE SEQUENCE</scope>
    <source>
        <strain evidence="3">ChiGjej1B1-19959</strain>
    </source>
</reference>
<proteinExistence type="predicted"/>
<sequence>METAKTLESFLRAHSEEPISALKRLGGGYYADVYLVQCGKDGPTVLKAYKQAGVMQEETAQLKTLRKHAAVPMPRVLWTHEADAELPFDVLAMDFLPGTNGGAVRYFSRNKREHLAEQVVDILLRFHAAESPDGFGEIVSKTRYATFQDYYKPRAAVVLEKASKLDMPKAVFATAKSAFEQFDSIFYLPIARASLIHGDYNMWNVLVDKTACRVTAVIDPCNGCWADSEMDLYQLNNANGKQLRLLETYARKKPLSENFAQKNAFYELFTELEHYARSGVPVIKNRIEKQAKALKSFLR</sequence>
<dbReference type="Proteomes" id="UP000824071">
    <property type="component" value="Unassembled WGS sequence"/>
</dbReference>
<dbReference type="Gene3D" id="3.90.1200.10">
    <property type="match status" value="1"/>
</dbReference>
<comment type="caution">
    <text evidence="3">The sequence shown here is derived from an EMBL/GenBank/DDBJ whole genome shotgun (WGS) entry which is preliminary data.</text>
</comment>
<dbReference type="PANTHER" id="PTHR21310:SF15">
    <property type="entry name" value="AMINOGLYCOSIDE PHOSPHOTRANSFERASE DOMAIN-CONTAINING PROTEIN"/>
    <property type="match status" value="1"/>
</dbReference>
<evidence type="ECO:0000256" key="1">
    <source>
        <dbReference type="PROSITE-ProRule" id="PRU10141"/>
    </source>
</evidence>
<feature type="binding site" evidence="1">
    <location>
        <position position="47"/>
    </location>
    <ligand>
        <name>ATP</name>
        <dbReference type="ChEBI" id="CHEBI:30616"/>
    </ligand>
</feature>
<dbReference type="Gene3D" id="3.30.200.20">
    <property type="entry name" value="Phosphorylase Kinase, domain 1"/>
    <property type="match status" value="1"/>
</dbReference>
<keyword evidence="1" id="KW-0547">Nucleotide-binding</keyword>
<dbReference type="Pfam" id="PF01636">
    <property type="entry name" value="APH"/>
    <property type="match status" value="1"/>
</dbReference>
<reference evidence="3" key="2">
    <citation type="journal article" date="2021" name="PeerJ">
        <title>Extensive microbial diversity within the chicken gut microbiome revealed by metagenomics and culture.</title>
        <authorList>
            <person name="Gilroy R."/>
            <person name="Ravi A."/>
            <person name="Getino M."/>
            <person name="Pursley I."/>
            <person name="Horton D.L."/>
            <person name="Alikhan N.F."/>
            <person name="Baker D."/>
            <person name="Gharbi K."/>
            <person name="Hall N."/>
            <person name="Watson M."/>
            <person name="Adriaenssens E.M."/>
            <person name="Foster-Nyarko E."/>
            <person name="Jarju S."/>
            <person name="Secka A."/>
            <person name="Antonio M."/>
            <person name="Oren A."/>
            <person name="Chaudhuri R.R."/>
            <person name="La Ragione R."/>
            <person name="Hildebrand F."/>
            <person name="Pallen M.J."/>
        </authorList>
    </citation>
    <scope>NUCLEOTIDE SEQUENCE</scope>
    <source>
        <strain evidence="3">ChiGjej1B1-19959</strain>
    </source>
</reference>
<dbReference type="InterPro" id="IPR011009">
    <property type="entry name" value="Kinase-like_dom_sf"/>
</dbReference>
<dbReference type="PROSITE" id="PS00107">
    <property type="entry name" value="PROTEIN_KINASE_ATP"/>
    <property type="match status" value="1"/>
</dbReference>
<name>A0A9D1IHS7_9FIRM</name>
<dbReference type="GO" id="GO:0005524">
    <property type="term" value="F:ATP binding"/>
    <property type="evidence" value="ECO:0007669"/>
    <property type="project" value="UniProtKB-UniRule"/>
</dbReference>
<feature type="domain" description="Aminoglycoside phosphotransferase" evidence="2">
    <location>
        <begin position="22"/>
        <end position="249"/>
    </location>
</feature>
<protein>
    <submittedName>
        <fullName evidence="3">Phosphotransferase</fullName>
    </submittedName>
</protein>
<dbReference type="EMBL" id="DVMW01000033">
    <property type="protein sequence ID" value="HIU36044.1"/>
    <property type="molecule type" value="Genomic_DNA"/>
</dbReference>
<accession>A0A9D1IHS7</accession>
<gene>
    <name evidence="3" type="ORF">IAC53_05500</name>
</gene>
<dbReference type="InterPro" id="IPR002575">
    <property type="entry name" value="Aminoglycoside_PTrfase"/>
</dbReference>
<dbReference type="InterPro" id="IPR051678">
    <property type="entry name" value="AGP_Transferase"/>
</dbReference>
<evidence type="ECO:0000259" key="2">
    <source>
        <dbReference type="Pfam" id="PF01636"/>
    </source>
</evidence>
<organism evidence="3 4">
    <name type="scientific">Candidatus Fimenecus excrementigallinarum</name>
    <dbReference type="NCBI Taxonomy" id="2840816"/>
    <lineage>
        <taxon>Bacteria</taxon>
        <taxon>Bacillati</taxon>
        <taxon>Bacillota</taxon>
        <taxon>Clostridia</taxon>
        <taxon>Candidatus Fimenecus</taxon>
    </lineage>
</organism>
<dbReference type="AlphaFoldDB" id="A0A9D1IHS7"/>
<keyword evidence="1" id="KW-0067">ATP-binding</keyword>
<dbReference type="PANTHER" id="PTHR21310">
    <property type="entry name" value="AMINOGLYCOSIDE PHOSPHOTRANSFERASE-RELATED-RELATED"/>
    <property type="match status" value="1"/>
</dbReference>
<dbReference type="InterPro" id="IPR017441">
    <property type="entry name" value="Protein_kinase_ATP_BS"/>
</dbReference>
<dbReference type="SUPFAM" id="SSF56112">
    <property type="entry name" value="Protein kinase-like (PK-like)"/>
    <property type="match status" value="1"/>
</dbReference>
<evidence type="ECO:0000313" key="4">
    <source>
        <dbReference type="Proteomes" id="UP000824071"/>
    </source>
</evidence>